<dbReference type="Proteomes" id="UP000188929">
    <property type="component" value="Unassembled WGS sequence"/>
</dbReference>
<keyword evidence="2" id="KW-1185">Reference proteome</keyword>
<gene>
    <name evidence="1" type="ORF">BL253_27460</name>
</gene>
<evidence type="ECO:0000313" key="2">
    <source>
        <dbReference type="Proteomes" id="UP000188929"/>
    </source>
</evidence>
<evidence type="ECO:0008006" key="3">
    <source>
        <dbReference type="Google" id="ProtNLM"/>
    </source>
</evidence>
<dbReference type="OrthoDB" id="3522556at2"/>
<reference evidence="2" key="1">
    <citation type="submission" date="2016-10" db="EMBL/GenBank/DDBJ databases">
        <title>Frankia sp. NRRL B-16386 Genome sequencing.</title>
        <authorList>
            <person name="Ghodhbane-Gtari F."/>
            <person name="Swanson E."/>
            <person name="Gueddou A."/>
            <person name="Hezbri K."/>
            <person name="Ktari K."/>
            <person name="Nouioui I."/>
            <person name="Morris K."/>
            <person name="Simpson S."/>
            <person name="Abebe-Akele F."/>
            <person name="Thomas K."/>
            <person name="Gtari M."/>
            <person name="Tisa L.S."/>
        </authorList>
    </citation>
    <scope>NUCLEOTIDE SEQUENCE [LARGE SCALE GENOMIC DNA]</scope>
    <source>
        <strain evidence="2">NRRL B-16386</strain>
    </source>
</reference>
<organism evidence="1 2">
    <name type="scientific">Pseudofrankia asymbiotica</name>
    <dbReference type="NCBI Taxonomy" id="1834516"/>
    <lineage>
        <taxon>Bacteria</taxon>
        <taxon>Bacillati</taxon>
        <taxon>Actinomycetota</taxon>
        <taxon>Actinomycetes</taxon>
        <taxon>Frankiales</taxon>
        <taxon>Frankiaceae</taxon>
        <taxon>Pseudofrankia</taxon>
    </lineage>
</organism>
<protein>
    <recommendedName>
        <fullName evidence="3">PE-PGRS family protein</fullName>
    </recommendedName>
</protein>
<proteinExistence type="predicted"/>
<name>A0A1V2I4B6_9ACTN</name>
<dbReference type="AlphaFoldDB" id="A0A1V2I4B6"/>
<sequence length="282" mass="32163">MEPGEVWGYRARRVDRLVPVRVVRHGANRPARVLVRFEDPAMEGKEDWVPPTRLKVLWDAVETFEAREATWDALYALSPDDDVAETWAANDVFETTLIGEEIASLHWKYFYLEISDLPALAAKSGLTIEDFTGDPVGFEDGGKLVVSWPVALRTAQALARRDPRSILALVDKEEREYQHGAIHGYYSSGSRPVWFEPEWVRESDSESYRRPKRELLRVWCGATASARWDELEELRKEIKRAGDVAERAIETLRAAGRKSVADRLARELGQTVEMLRADPSNR</sequence>
<evidence type="ECO:0000313" key="1">
    <source>
        <dbReference type="EMBL" id="ONH25539.1"/>
    </source>
</evidence>
<accession>A0A1V2I4B6</accession>
<dbReference type="EMBL" id="MOMC01000059">
    <property type="protein sequence ID" value="ONH25539.1"/>
    <property type="molecule type" value="Genomic_DNA"/>
</dbReference>
<comment type="caution">
    <text evidence="1">The sequence shown here is derived from an EMBL/GenBank/DDBJ whole genome shotgun (WGS) entry which is preliminary data.</text>
</comment>
<dbReference type="RefSeq" id="WP_076820272.1">
    <property type="nucleotide sequence ID" value="NZ_MOMC01000059.1"/>
</dbReference>